<reference evidence="1" key="1">
    <citation type="submission" date="2019-08" db="EMBL/GenBank/DDBJ databases">
        <authorList>
            <person name="Kucharzyk K."/>
            <person name="Murdoch R.W."/>
            <person name="Higgins S."/>
            <person name="Loffler F."/>
        </authorList>
    </citation>
    <scope>NUCLEOTIDE SEQUENCE</scope>
</reference>
<gene>
    <name evidence="1" type="ORF">SDC9_105141</name>
</gene>
<evidence type="ECO:0000313" key="1">
    <source>
        <dbReference type="EMBL" id="MPM58310.1"/>
    </source>
</evidence>
<dbReference type="Gene3D" id="1.25.40.10">
    <property type="entry name" value="Tetratricopeptide repeat domain"/>
    <property type="match status" value="1"/>
</dbReference>
<dbReference type="AlphaFoldDB" id="A0A645AYQ8"/>
<dbReference type="InterPro" id="IPR011990">
    <property type="entry name" value="TPR-like_helical_dom_sf"/>
</dbReference>
<dbReference type="EMBL" id="VSSQ01016697">
    <property type="protein sequence ID" value="MPM58310.1"/>
    <property type="molecule type" value="Genomic_DNA"/>
</dbReference>
<protein>
    <recommendedName>
        <fullName evidence="2">Tetratricopeptide repeat protein</fullName>
    </recommendedName>
</protein>
<accession>A0A645AYQ8</accession>
<comment type="caution">
    <text evidence="1">The sequence shown here is derived from an EMBL/GenBank/DDBJ whole genome shotgun (WGS) entry which is preliminary data.</text>
</comment>
<organism evidence="1">
    <name type="scientific">bioreactor metagenome</name>
    <dbReference type="NCBI Taxonomy" id="1076179"/>
    <lineage>
        <taxon>unclassified sequences</taxon>
        <taxon>metagenomes</taxon>
        <taxon>ecological metagenomes</taxon>
    </lineage>
</organism>
<evidence type="ECO:0008006" key="2">
    <source>
        <dbReference type="Google" id="ProtNLM"/>
    </source>
</evidence>
<dbReference type="SUPFAM" id="SSF48452">
    <property type="entry name" value="TPR-like"/>
    <property type="match status" value="1"/>
</dbReference>
<sequence>MTKRFPQTRYINPIHEILDPMQPPTSYLPAVALHYGYMQEDSAGALRQKANKYLHILRAEAKREPKNPKHYLDLERVHGMVGELEPALRACDKGIALAKPSRSILLYPLYADKAAHLFRLQRYDAALETISEYFRFRSKPTAFDLELHCLSGTICFHLKQYARCAAELVLYLKRLNEFKRGLFQGPELMVYSENSTDDSTYKRVIMQLVSAYFLSGDYPSALASLRAHVQDNWYEDPEYADGLIELETAIMVAFSDYSALPQLFGKLTGDSLTLLYGWLERQMALPERRKSILHALGKLPESSGYLSLANIRYAYEFGGGAPAEEIEAALLKLRNAGPLYADALYLAICQKCRPEILWETFDLLHLEQYFSDNAFFHFPDLPLQICRLYAKYSEQAGPLAALLQAQLLYWLLPSCPPGGELLVLCDTLANASRAYVQAQGLDSSAESEPPDCLPESIRVGCYFYAALFTGNLQHRMNAVRSAARLSPQTVDAAKTILACIQQSLSAAAGSSPN</sequence>
<name>A0A645AYQ8_9ZZZZ</name>
<proteinExistence type="predicted"/>